<dbReference type="EMBL" id="AUZM01000008">
    <property type="protein sequence ID" value="ERT08710.1"/>
    <property type="molecule type" value="Genomic_DNA"/>
</dbReference>
<feature type="coiled-coil region" evidence="1">
    <location>
        <begin position="55"/>
        <end position="89"/>
    </location>
</feature>
<sequence>MKYVSLRTLPMYTQNLDLFLLRQTLEQLCHIVELEIQRQHNLTQDSQLFEHQNKLSEHDHRLSRLEKHIQQLSNSFQDLHNQIQEDEESIDFVISKVRELDHIAGENEDLRSELSFFSPDYEDE</sequence>
<comment type="caution">
    <text evidence="2">The sequence shown here is derived from an EMBL/GenBank/DDBJ whole genome shotgun (WGS) entry which is preliminary data.</text>
</comment>
<keyword evidence="3" id="KW-1185">Reference proteome</keyword>
<protein>
    <submittedName>
        <fullName evidence="2">Uncharacterized protein</fullName>
    </submittedName>
</protein>
<evidence type="ECO:0000256" key="1">
    <source>
        <dbReference type="SAM" id="Coils"/>
    </source>
</evidence>
<dbReference type="AlphaFoldDB" id="U7QNL0"/>
<dbReference type="RefSeq" id="WP_023065056.1">
    <property type="nucleotide sequence ID" value="NZ_AUZM01000008.1"/>
</dbReference>
<organism evidence="2 3">
    <name type="scientific">Lyngbya aestuarii BL J</name>
    <dbReference type="NCBI Taxonomy" id="1348334"/>
    <lineage>
        <taxon>Bacteria</taxon>
        <taxon>Bacillati</taxon>
        <taxon>Cyanobacteriota</taxon>
        <taxon>Cyanophyceae</taxon>
        <taxon>Oscillatoriophycideae</taxon>
        <taxon>Oscillatoriales</taxon>
        <taxon>Microcoleaceae</taxon>
        <taxon>Lyngbya</taxon>
    </lineage>
</organism>
<gene>
    <name evidence="2" type="ORF">M595_1301</name>
</gene>
<evidence type="ECO:0000313" key="2">
    <source>
        <dbReference type="EMBL" id="ERT08710.1"/>
    </source>
</evidence>
<name>U7QNL0_9CYAN</name>
<proteinExistence type="predicted"/>
<accession>U7QNL0</accession>
<keyword evidence="1" id="KW-0175">Coiled coil</keyword>
<evidence type="ECO:0000313" key="3">
    <source>
        <dbReference type="Proteomes" id="UP000017127"/>
    </source>
</evidence>
<dbReference type="Proteomes" id="UP000017127">
    <property type="component" value="Unassembled WGS sequence"/>
</dbReference>
<reference evidence="2 3" key="1">
    <citation type="journal article" date="2013" name="Front. Microbiol.">
        <title>Comparative genomic analyses of the cyanobacterium, Lyngbya aestuarii BL J, a powerful hydrogen producer.</title>
        <authorList>
            <person name="Kothari A."/>
            <person name="Vaughn M."/>
            <person name="Garcia-Pichel F."/>
        </authorList>
    </citation>
    <scope>NUCLEOTIDE SEQUENCE [LARGE SCALE GENOMIC DNA]</scope>
    <source>
        <strain evidence="2 3">BL J</strain>
    </source>
</reference>